<dbReference type="OrthoDB" id="8005645at2"/>
<dbReference type="AlphaFoldDB" id="A0A6L3T4N2"/>
<accession>A0A6L3T4N2</accession>
<proteinExistence type="predicted"/>
<keyword evidence="2" id="KW-1185">Reference proteome</keyword>
<dbReference type="Proteomes" id="UP000474159">
    <property type="component" value="Unassembled WGS sequence"/>
</dbReference>
<sequence>MMVPPALSGRPVPGGRALALALLGLVLAGGIAVLGGPVADLLAAREQIADARSRLARMREAAARPAPAAPLWAADGPALLAAFRARLDGLAAGRAVLIDAARLEIDPARPGAPRLAAELRGSAEGLHGLLQDLEGGSPQVAIARAELAVLRPAEAEAERPTLMRLALAVRGLVIPAADGAEAPR</sequence>
<gene>
    <name evidence="1" type="ORF">F6X53_09195</name>
</gene>
<organism evidence="1 2">
    <name type="scientific">Methylobacterium soli</name>
    <dbReference type="NCBI Taxonomy" id="553447"/>
    <lineage>
        <taxon>Bacteria</taxon>
        <taxon>Pseudomonadati</taxon>
        <taxon>Pseudomonadota</taxon>
        <taxon>Alphaproteobacteria</taxon>
        <taxon>Hyphomicrobiales</taxon>
        <taxon>Methylobacteriaceae</taxon>
        <taxon>Methylobacterium</taxon>
    </lineage>
</organism>
<comment type="caution">
    <text evidence="1">The sequence shown here is derived from an EMBL/GenBank/DDBJ whole genome shotgun (WGS) entry which is preliminary data.</text>
</comment>
<protein>
    <submittedName>
        <fullName evidence="1">Uncharacterized protein</fullName>
    </submittedName>
</protein>
<evidence type="ECO:0000313" key="1">
    <source>
        <dbReference type="EMBL" id="KAB1079915.1"/>
    </source>
</evidence>
<dbReference type="EMBL" id="VZZK01000007">
    <property type="protein sequence ID" value="KAB1079915.1"/>
    <property type="molecule type" value="Genomic_DNA"/>
</dbReference>
<name>A0A6L3T4N2_9HYPH</name>
<reference evidence="1 2" key="1">
    <citation type="submission" date="2019-09" db="EMBL/GenBank/DDBJ databases">
        <title>YIM 48816 draft genome.</title>
        <authorList>
            <person name="Jiang L."/>
        </authorList>
    </citation>
    <scope>NUCLEOTIDE SEQUENCE [LARGE SCALE GENOMIC DNA]</scope>
    <source>
        <strain evidence="1 2">YIM 48816</strain>
    </source>
</reference>
<dbReference type="RefSeq" id="WP_150999709.1">
    <property type="nucleotide sequence ID" value="NZ_BPQY01000770.1"/>
</dbReference>
<evidence type="ECO:0000313" key="2">
    <source>
        <dbReference type="Proteomes" id="UP000474159"/>
    </source>
</evidence>